<dbReference type="GO" id="GO:0016874">
    <property type="term" value="F:ligase activity"/>
    <property type="evidence" value="ECO:0007669"/>
    <property type="project" value="UniProtKB-KW"/>
</dbReference>
<evidence type="ECO:0000256" key="2">
    <source>
        <dbReference type="ARBA" id="ARBA00022692"/>
    </source>
</evidence>
<feature type="transmembrane region" description="Helical" evidence="5">
    <location>
        <begin position="29"/>
        <end position="51"/>
    </location>
</feature>
<dbReference type="RefSeq" id="WP_133628971.1">
    <property type="nucleotide sequence ID" value="NZ_SOAZ01000024.1"/>
</dbReference>
<evidence type="ECO:0000256" key="5">
    <source>
        <dbReference type="SAM" id="Phobius"/>
    </source>
</evidence>
<organism evidence="7 8">
    <name type="scientific">Fonticella tunisiensis</name>
    <dbReference type="NCBI Taxonomy" id="1096341"/>
    <lineage>
        <taxon>Bacteria</taxon>
        <taxon>Bacillati</taxon>
        <taxon>Bacillota</taxon>
        <taxon>Clostridia</taxon>
        <taxon>Eubacteriales</taxon>
        <taxon>Clostridiaceae</taxon>
        <taxon>Fonticella</taxon>
    </lineage>
</organism>
<keyword evidence="8" id="KW-1185">Reference proteome</keyword>
<dbReference type="AlphaFoldDB" id="A0A4R7K9Q4"/>
<feature type="transmembrane region" description="Helical" evidence="5">
    <location>
        <begin position="201"/>
        <end position="232"/>
    </location>
</feature>
<feature type="transmembrane region" description="Helical" evidence="5">
    <location>
        <begin position="96"/>
        <end position="116"/>
    </location>
</feature>
<dbReference type="PANTHER" id="PTHR37422">
    <property type="entry name" value="TEICHURONIC ACID BIOSYNTHESIS PROTEIN TUAE"/>
    <property type="match status" value="1"/>
</dbReference>
<comment type="subcellular location">
    <subcellularLocation>
        <location evidence="1">Membrane</location>
        <topology evidence="1">Multi-pass membrane protein</topology>
    </subcellularLocation>
</comment>
<name>A0A4R7K9Q4_9CLOT</name>
<evidence type="ECO:0000256" key="3">
    <source>
        <dbReference type="ARBA" id="ARBA00022989"/>
    </source>
</evidence>
<dbReference type="PANTHER" id="PTHR37422:SF23">
    <property type="entry name" value="TEICHURONIC ACID BIOSYNTHESIS PROTEIN TUAE"/>
    <property type="match status" value="1"/>
</dbReference>
<keyword evidence="4 5" id="KW-0472">Membrane</keyword>
<feature type="transmembrane region" description="Helical" evidence="5">
    <location>
        <begin position="7"/>
        <end position="23"/>
    </location>
</feature>
<feature type="transmembrane region" description="Helical" evidence="5">
    <location>
        <begin position="71"/>
        <end position="90"/>
    </location>
</feature>
<evidence type="ECO:0000313" key="8">
    <source>
        <dbReference type="Proteomes" id="UP000295325"/>
    </source>
</evidence>
<dbReference type="EMBL" id="SOAZ01000024">
    <property type="protein sequence ID" value="TDT50821.1"/>
    <property type="molecule type" value="Genomic_DNA"/>
</dbReference>
<gene>
    <name evidence="7" type="ORF">EDD71_12434</name>
</gene>
<feature type="transmembrane region" description="Helical" evidence="5">
    <location>
        <begin position="172"/>
        <end position="189"/>
    </location>
</feature>
<feature type="transmembrane region" description="Helical" evidence="5">
    <location>
        <begin position="238"/>
        <end position="255"/>
    </location>
</feature>
<evidence type="ECO:0000256" key="4">
    <source>
        <dbReference type="ARBA" id="ARBA00023136"/>
    </source>
</evidence>
<evidence type="ECO:0000313" key="7">
    <source>
        <dbReference type="EMBL" id="TDT50821.1"/>
    </source>
</evidence>
<keyword evidence="7" id="KW-0436">Ligase</keyword>
<dbReference type="InterPro" id="IPR007016">
    <property type="entry name" value="O-antigen_ligase-rel_domated"/>
</dbReference>
<keyword evidence="3 5" id="KW-1133">Transmembrane helix</keyword>
<reference evidence="7 8" key="1">
    <citation type="submission" date="2019-03" db="EMBL/GenBank/DDBJ databases">
        <title>Genomic Encyclopedia of Type Strains, Phase IV (KMG-IV): sequencing the most valuable type-strain genomes for metagenomic binning, comparative biology and taxonomic classification.</title>
        <authorList>
            <person name="Goeker M."/>
        </authorList>
    </citation>
    <scope>NUCLEOTIDE SEQUENCE [LARGE SCALE GENOMIC DNA]</scope>
    <source>
        <strain evidence="7 8">DSM 24455</strain>
    </source>
</reference>
<accession>A0A4R7K9Q4</accession>
<dbReference type="OrthoDB" id="9806320at2"/>
<protein>
    <submittedName>
        <fullName evidence="7">O-antigen ligase</fullName>
    </submittedName>
</protein>
<dbReference type="Pfam" id="PF04932">
    <property type="entry name" value="Wzy_C"/>
    <property type="match status" value="1"/>
</dbReference>
<evidence type="ECO:0000256" key="1">
    <source>
        <dbReference type="ARBA" id="ARBA00004141"/>
    </source>
</evidence>
<evidence type="ECO:0000259" key="6">
    <source>
        <dbReference type="Pfam" id="PF04932"/>
    </source>
</evidence>
<dbReference type="GO" id="GO:0016020">
    <property type="term" value="C:membrane"/>
    <property type="evidence" value="ECO:0007669"/>
    <property type="project" value="UniProtKB-SubCell"/>
</dbReference>
<feature type="transmembrane region" description="Helical" evidence="5">
    <location>
        <begin position="330"/>
        <end position="353"/>
    </location>
</feature>
<dbReference type="InterPro" id="IPR051533">
    <property type="entry name" value="WaaL-like"/>
</dbReference>
<feature type="domain" description="O-antigen ligase-related" evidence="6">
    <location>
        <begin position="202"/>
        <end position="339"/>
    </location>
</feature>
<comment type="caution">
    <text evidence="7">The sequence shown here is derived from an EMBL/GenBank/DDBJ whole genome shotgun (WGS) entry which is preliminary data.</text>
</comment>
<sequence>MNFKRVFNFFIYLFMIIVTLLPFKARISFIPLSADFVIGGLAIVSGIAYLVFNKGCRFTISQLMENKEIRIIGIGILGFTLLSFISLGYAESKAAVISEAIRFLEYVIMFFMLLLIADLRLIKNSFYAFYAAMIAAAIIGVLQFIFNGSSYFDTSMPFGRGRIYSTFVNPNYWGAAINLVIFYPMLHMLEYRGKDRAIDALVFLIFMFNLVFSFTRGSWLGFMTGIFVIGVIRYRKTLYAIPVMIVGALLVPSIRNRFLSIFTMKSVTSLQRVKLWTTGWIMFKEHFWLGVGNGNYGQNYPKYIERFPELFVSKELFSVHNSYLKVLAELGIFGGIFFIIIYVGLALLCYKVFKNTGNTGLRLIALSLVGFWGAYLFQNFLNNLMFIPQLNVFVWILTALLYKGYLLEKQEDKI</sequence>
<feature type="transmembrane region" description="Helical" evidence="5">
    <location>
        <begin position="359"/>
        <end position="377"/>
    </location>
</feature>
<feature type="transmembrane region" description="Helical" evidence="5">
    <location>
        <begin position="128"/>
        <end position="152"/>
    </location>
</feature>
<proteinExistence type="predicted"/>
<dbReference type="Proteomes" id="UP000295325">
    <property type="component" value="Unassembled WGS sequence"/>
</dbReference>
<feature type="transmembrane region" description="Helical" evidence="5">
    <location>
        <begin position="384"/>
        <end position="402"/>
    </location>
</feature>
<keyword evidence="2 5" id="KW-0812">Transmembrane</keyword>